<dbReference type="Proteomes" id="UP000317691">
    <property type="component" value="Unassembled WGS sequence"/>
</dbReference>
<evidence type="ECO:0000313" key="2">
    <source>
        <dbReference type="EMBL" id="TMQ63884.1"/>
    </source>
</evidence>
<dbReference type="AlphaFoldDB" id="A0A538TJT2"/>
<feature type="signal peptide" evidence="1">
    <location>
        <begin position="1"/>
        <end position="24"/>
    </location>
</feature>
<evidence type="ECO:0000256" key="1">
    <source>
        <dbReference type="SAM" id="SignalP"/>
    </source>
</evidence>
<reference evidence="2 3" key="1">
    <citation type="journal article" date="2019" name="Nat. Microbiol.">
        <title>Mediterranean grassland soil C-N compound turnover is dependent on rainfall and depth, and is mediated by genomically divergent microorganisms.</title>
        <authorList>
            <person name="Diamond S."/>
            <person name="Andeer P.F."/>
            <person name="Li Z."/>
            <person name="Crits-Christoph A."/>
            <person name="Burstein D."/>
            <person name="Anantharaman K."/>
            <person name="Lane K.R."/>
            <person name="Thomas B.C."/>
            <person name="Pan C."/>
            <person name="Northen T.R."/>
            <person name="Banfield J.F."/>
        </authorList>
    </citation>
    <scope>NUCLEOTIDE SEQUENCE [LARGE SCALE GENOMIC DNA]</scope>
    <source>
        <strain evidence="2">WS_9</strain>
    </source>
</reference>
<name>A0A538TJT2_UNCEI</name>
<accession>A0A538TJT2</accession>
<comment type="caution">
    <text evidence="2">The sequence shown here is derived from an EMBL/GenBank/DDBJ whole genome shotgun (WGS) entry which is preliminary data.</text>
</comment>
<evidence type="ECO:0008006" key="4">
    <source>
        <dbReference type="Google" id="ProtNLM"/>
    </source>
</evidence>
<gene>
    <name evidence="2" type="ORF">E6K79_09665</name>
</gene>
<dbReference type="EMBL" id="VBOZ01000029">
    <property type="protein sequence ID" value="TMQ63884.1"/>
    <property type="molecule type" value="Genomic_DNA"/>
</dbReference>
<organism evidence="2 3">
    <name type="scientific">Eiseniibacteriota bacterium</name>
    <dbReference type="NCBI Taxonomy" id="2212470"/>
    <lineage>
        <taxon>Bacteria</taxon>
        <taxon>Candidatus Eiseniibacteriota</taxon>
    </lineage>
</organism>
<sequence length="439" mass="47963">MFQRKLIVVLVVALVALTAGVSQASLSRVEGMGLGTPQLSQFTDDYANIYYYPTSVVRQNNLVLAELGNNPGGFVDAVSHIDQSLTLIRNFPRFGSIAFQMKQNALNSAFPGNLNNEIFDVIWGTGLAKMDIAVRVDVTNSSFNQDLSGGPTHNEAHGDGFLPGDPYPFGALFVNDIIVGTGVELNTWGVGPAIALHLANDNRIEGTVDFRRYTLDRKTSTAGVAGESWKDGGNMSYAVAARGILHQGDRATWYPAFWYINDDLSYEVRNNPATVGPRSADETYKQLGAGISHNMRVNDNNLLIFGASVSQSKATYDRTDNNDGVANGNLKHREFKTTLAPRFFASLETDLTRWLKGRLGASKSMQSENTETSDFNTVPVTSKLKERFSDFAFSLGTGIKFNNFDVDMTLNQSFPLSGGWVLSGDPATPFTRVSGTYHF</sequence>
<proteinExistence type="predicted"/>
<evidence type="ECO:0000313" key="3">
    <source>
        <dbReference type="Proteomes" id="UP000317691"/>
    </source>
</evidence>
<keyword evidence="1" id="KW-0732">Signal</keyword>
<feature type="chain" id="PRO_5021923994" description="DUF5723 domain-containing protein" evidence="1">
    <location>
        <begin position="25"/>
        <end position="439"/>
    </location>
</feature>
<protein>
    <recommendedName>
        <fullName evidence="4">DUF5723 domain-containing protein</fullName>
    </recommendedName>
</protein>